<comment type="similarity">
    <text evidence="1">Belongs to the asparaginase 1 family.</text>
</comment>
<gene>
    <name evidence="7" type="ORF">DL240_03565</name>
</gene>
<dbReference type="InterPro" id="IPR036152">
    <property type="entry name" value="Asp/glu_Ase-like_sf"/>
</dbReference>
<dbReference type="AlphaFoldDB" id="A0A328CD80"/>
<dbReference type="Proteomes" id="UP000249169">
    <property type="component" value="Unassembled WGS sequence"/>
</dbReference>
<protein>
    <submittedName>
        <fullName evidence="7">L-asparaginase 1</fullName>
    </submittedName>
</protein>
<dbReference type="GO" id="GO:0004067">
    <property type="term" value="F:asparaginase activity"/>
    <property type="evidence" value="ECO:0007669"/>
    <property type="project" value="UniProtKB-UniRule"/>
</dbReference>
<feature type="domain" description="L-asparaginase N-terminal" evidence="5">
    <location>
        <begin position="21"/>
        <end position="199"/>
    </location>
</feature>
<dbReference type="InterPro" id="IPR040919">
    <property type="entry name" value="Asparaginase_C"/>
</dbReference>
<dbReference type="InterPro" id="IPR027474">
    <property type="entry name" value="L-asparaginase_N"/>
</dbReference>
<dbReference type="PANTHER" id="PTHR11707:SF28">
    <property type="entry name" value="60 KDA LYSOPHOSPHOLIPASE"/>
    <property type="match status" value="1"/>
</dbReference>
<dbReference type="InterPro" id="IPR037152">
    <property type="entry name" value="L-asparaginase_N_sf"/>
</dbReference>
<evidence type="ECO:0000256" key="1">
    <source>
        <dbReference type="ARBA" id="ARBA00010518"/>
    </source>
</evidence>
<dbReference type="InterPro" id="IPR006034">
    <property type="entry name" value="Asparaginase/glutaminase-like"/>
</dbReference>
<evidence type="ECO:0000256" key="3">
    <source>
        <dbReference type="PIRSR" id="PIRSR001220-2"/>
    </source>
</evidence>
<evidence type="ECO:0000256" key="4">
    <source>
        <dbReference type="PROSITE-ProRule" id="PRU10100"/>
    </source>
</evidence>
<reference evidence="7 8" key="1">
    <citation type="submission" date="2018-05" db="EMBL/GenBank/DDBJ databases">
        <title>Lujinxingia marina gen. nov. sp. nov., a new facultative anaerobic member of the class Deltaproteobacteria, and proposal of Lujinxingaceae fam. nov.</title>
        <authorList>
            <person name="Li C.-M."/>
        </authorList>
    </citation>
    <scope>NUCLEOTIDE SEQUENCE [LARGE SCALE GENOMIC DNA]</scope>
    <source>
        <strain evidence="7 8">B210</strain>
    </source>
</reference>
<dbReference type="InterPro" id="IPR041725">
    <property type="entry name" value="L-asparaginase_I"/>
</dbReference>
<dbReference type="SMART" id="SM00870">
    <property type="entry name" value="Asparaginase"/>
    <property type="match status" value="1"/>
</dbReference>
<dbReference type="Pfam" id="PF17763">
    <property type="entry name" value="Asparaginase_C"/>
    <property type="match status" value="1"/>
</dbReference>
<accession>A0A328CD80</accession>
<dbReference type="PROSITE" id="PS51732">
    <property type="entry name" value="ASN_GLN_ASE_3"/>
    <property type="match status" value="1"/>
</dbReference>
<dbReference type="PIRSF" id="PIRSF001220">
    <property type="entry name" value="L-ASNase_gatD"/>
    <property type="match status" value="1"/>
</dbReference>
<evidence type="ECO:0000259" key="5">
    <source>
        <dbReference type="Pfam" id="PF00710"/>
    </source>
</evidence>
<feature type="active site" evidence="4">
    <location>
        <position position="101"/>
    </location>
</feature>
<feature type="active site" description="O-isoaspartyl threonine intermediate" evidence="2">
    <location>
        <position position="30"/>
    </location>
</feature>
<dbReference type="InterPro" id="IPR027473">
    <property type="entry name" value="L-asparaginase_C"/>
</dbReference>
<proteinExistence type="inferred from homology"/>
<feature type="binding site" evidence="3">
    <location>
        <position position="70"/>
    </location>
    <ligand>
        <name>substrate</name>
    </ligand>
</feature>
<dbReference type="CDD" id="cd08963">
    <property type="entry name" value="L-asparaginase_I"/>
    <property type="match status" value="1"/>
</dbReference>
<dbReference type="FunFam" id="3.40.50.1170:FF:000001">
    <property type="entry name" value="L-asparaginase 2"/>
    <property type="match status" value="1"/>
</dbReference>
<dbReference type="PROSITE" id="PS00917">
    <property type="entry name" value="ASN_GLN_ASE_2"/>
    <property type="match status" value="1"/>
</dbReference>
<evidence type="ECO:0000313" key="7">
    <source>
        <dbReference type="EMBL" id="RAL25301.1"/>
    </source>
</evidence>
<sequence length="343" mass="36867">MQMPPMPIMRMRKMTRFSMPRVLILHTGGTLGMSGSPLYPDAYATRLTEAVPELEALADIETRIIFNLDSSDMGPEHWAVLASEIDASRDDFDGFVIVHGTDTMAYSAAALSFALMNLGKPVILTGAQRPLGALRTDARRNLADAVELATRQIPEVGICFDGILVRGTRATKSHANDYRAFDSPGTEPIARLGVDIELSEGLRPVAGAYTFRPAFDPAVMMMHVTPGLRPELFEPVIASGALRGLVLAAYGMGTIPAREPDMTAFVRRAVASGVEVLVITQAAGRIDLGLYENSRRLADAGAIGGGGLHGEAAVTKMMHALANFEAREERRAYLQSDVAGERG</sequence>
<dbReference type="PIRSF" id="PIRSF500176">
    <property type="entry name" value="L_ASNase"/>
    <property type="match status" value="1"/>
</dbReference>
<dbReference type="EMBL" id="QHKO01000001">
    <property type="protein sequence ID" value="RAL25301.1"/>
    <property type="molecule type" value="Genomic_DNA"/>
</dbReference>
<feature type="domain" description="Asparaginase/glutaminase C-terminal" evidence="6">
    <location>
        <begin position="219"/>
        <end position="333"/>
    </location>
</feature>
<name>A0A328CD80_9DELT</name>
<dbReference type="Pfam" id="PF00710">
    <property type="entry name" value="Asparaginase"/>
    <property type="match status" value="1"/>
</dbReference>
<dbReference type="PANTHER" id="PTHR11707">
    <property type="entry name" value="L-ASPARAGINASE"/>
    <property type="match status" value="1"/>
</dbReference>
<dbReference type="SFLD" id="SFLDS00057">
    <property type="entry name" value="Glutaminase/Asparaginase"/>
    <property type="match status" value="1"/>
</dbReference>
<dbReference type="Gene3D" id="3.40.50.1170">
    <property type="entry name" value="L-asparaginase, N-terminal domain"/>
    <property type="match status" value="1"/>
</dbReference>
<organism evidence="7 8">
    <name type="scientific">Lujinxingia litoralis</name>
    <dbReference type="NCBI Taxonomy" id="2211119"/>
    <lineage>
        <taxon>Bacteria</taxon>
        <taxon>Deltaproteobacteria</taxon>
        <taxon>Bradymonadales</taxon>
        <taxon>Lujinxingiaceae</taxon>
        <taxon>Lujinxingia</taxon>
    </lineage>
</organism>
<evidence type="ECO:0000313" key="8">
    <source>
        <dbReference type="Proteomes" id="UP000249169"/>
    </source>
</evidence>
<feature type="binding site" evidence="3">
    <location>
        <begin position="101"/>
        <end position="102"/>
    </location>
    <ligand>
        <name>substrate</name>
    </ligand>
</feature>
<evidence type="ECO:0000259" key="6">
    <source>
        <dbReference type="Pfam" id="PF17763"/>
    </source>
</evidence>
<comment type="caution">
    <text evidence="7">The sequence shown here is derived from an EMBL/GenBank/DDBJ whole genome shotgun (WGS) entry which is preliminary data.</text>
</comment>
<dbReference type="SUPFAM" id="SSF53774">
    <property type="entry name" value="Glutaminase/Asparaginase"/>
    <property type="match status" value="1"/>
</dbReference>
<dbReference type="InterPro" id="IPR027475">
    <property type="entry name" value="Asparaginase/glutaminase_AS2"/>
</dbReference>
<dbReference type="Gene3D" id="3.40.50.40">
    <property type="match status" value="1"/>
</dbReference>
<keyword evidence="8" id="KW-1185">Reference proteome</keyword>
<evidence type="ECO:0000256" key="2">
    <source>
        <dbReference type="PIRSR" id="PIRSR001220-1"/>
    </source>
</evidence>
<dbReference type="PRINTS" id="PR00139">
    <property type="entry name" value="ASNGLNASE"/>
</dbReference>